<sequence length="468" mass="50286">MDTIWEPKLAEAAGPKYRAVAQDIRAAIAQGLLAQGARLPPVRELAWKLGITPGTVARAYTVLTDEGALTAGVGRGTFVSAPEPDEPYVPLELNTVPHNSPRESFRVNLFSPVLPEVGQAGLIRELLGKVAQEPASGVMHYPSRPAAAAARRAALGWMADCPLGQIDADDVVLTGGGQHAILLVLQAVLTGRRPTVLVEELAYPGFRRAAELMRADVVPVEMDAHGIIPEALARAARGCDAQILCTSPEVHNPTVVKTPLSRRMELVEVARANGIQILEDDCYRMGVAREASYRLLAPDLGWYISSIAKTLTPALRLGFAVAPPGKVGLLRRAKEHGMFGLPTPMIDLAALLLADPRLEGLTNAARETYARYIEVAAGILRGHDMRYSPDVPFLWLTLPQGWRASAFCQAAEAADVPVRPAEEFSPRDARTPHAVRMAINAGVGIDSFSAAIGRLRRLLDNPPEQIGV</sequence>
<dbReference type="InterPro" id="IPR004839">
    <property type="entry name" value="Aminotransferase_I/II_large"/>
</dbReference>
<gene>
    <name evidence="7" type="ORF">SAMN04488523_102299</name>
</gene>
<evidence type="ECO:0000256" key="3">
    <source>
        <dbReference type="ARBA" id="ARBA00023015"/>
    </source>
</evidence>
<dbReference type="CDD" id="cd07377">
    <property type="entry name" value="WHTH_GntR"/>
    <property type="match status" value="1"/>
</dbReference>
<evidence type="ECO:0000256" key="4">
    <source>
        <dbReference type="ARBA" id="ARBA00023125"/>
    </source>
</evidence>
<protein>
    <submittedName>
        <fullName evidence="7">Transcriptional regulator, GntR family</fullName>
    </submittedName>
</protein>
<evidence type="ECO:0000313" key="7">
    <source>
        <dbReference type="EMBL" id="SFD75857.1"/>
    </source>
</evidence>
<comment type="similarity">
    <text evidence="1">In the C-terminal section; belongs to the class-I pyridoxal-phosphate-dependent aminotransferase family.</text>
</comment>
<dbReference type="InterPro" id="IPR051446">
    <property type="entry name" value="HTH_trans_reg/aminotransferase"/>
</dbReference>
<keyword evidence="8" id="KW-1185">Reference proteome</keyword>
<dbReference type="CDD" id="cd00609">
    <property type="entry name" value="AAT_like"/>
    <property type="match status" value="1"/>
</dbReference>
<reference evidence="8" key="1">
    <citation type="submission" date="2016-10" db="EMBL/GenBank/DDBJ databases">
        <authorList>
            <person name="Varghese N."/>
            <person name="Submissions S."/>
        </authorList>
    </citation>
    <scope>NUCLEOTIDE SEQUENCE [LARGE SCALE GENOMIC DNA]</scope>
    <source>
        <strain evidence="8">DSM 11443</strain>
    </source>
</reference>
<accession>A0A1I1UYH5</accession>
<dbReference type="SUPFAM" id="SSF53383">
    <property type="entry name" value="PLP-dependent transferases"/>
    <property type="match status" value="1"/>
</dbReference>
<dbReference type="Proteomes" id="UP000198977">
    <property type="component" value="Unassembled WGS sequence"/>
</dbReference>
<dbReference type="Gene3D" id="1.10.10.10">
    <property type="entry name" value="Winged helix-like DNA-binding domain superfamily/Winged helix DNA-binding domain"/>
    <property type="match status" value="1"/>
</dbReference>
<dbReference type="InterPro" id="IPR000524">
    <property type="entry name" value="Tscrpt_reg_HTH_GntR"/>
</dbReference>
<dbReference type="InterPro" id="IPR015421">
    <property type="entry name" value="PyrdxlP-dep_Trfase_major"/>
</dbReference>
<dbReference type="RefSeq" id="WP_093922521.1">
    <property type="nucleotide sequence ID" value="NZ_FOMW01000002.1"/>
</dbReference>
<dbReference type="SUPFAM" id="SSF46785">
    <property type="entry name" value="Winged helix' DNA-binding domain"/>
    <property type="match status" value="1"/>
</dbReference>
<keyword evidence="4" id="KW-0238">DNA-binding</keyword>
<organism evidence="7 8">
    <name type="scientific">Sulfitobacter brevis</name>
    <dbReference type="NCBI Taxonomy" id="74348"/>
    <lineage>
        <taxon>Bacteria</taxon>
        <taxon>Pseudomonadati</taxon>
        <taxon>Pseudomonadota</taxon>
        <taxon>Alphaproteobacteria</taxon>
        <taxon>Rhodobacterales</taxon>
        <taxon>Roseobacteraceae</taxon>
        <taxon>Sulfitobacter</taxon>
    </lineage>
</organism>
<dbReference type="PANTHER" id="PTHR46577">
    <property type="entry name" value="HTH-TYPE TRANSCRIPTIONAL REGULATORY PROTEIN GABR"/>
    <property type="match status" value="1"/>
</dbReference>
<dbReference type="InterPro" id="IPR015424">
    <property type="entry name" value="PyrdxlP-dep_Trfase"/>
</dbReference>
<dbReference type="GO" id="GO:0003677">
    <property type="term" value="F:DNA binding"/>
    <property type="evidence" value="ECO:0007669"/>
    <property type="project" value="UniProtKB-KW"/>
</dbReference>
<dbReference type="Pfam" id="PF00392">
    <property type="entry name" value="GntR"/>
    <property type="match status" value="1"/>
</dbReference>
<evidence type="ECO:0000256" key="1">
    <source>
        <dbReference type="ARBA" id="ARBA00005384"/>
    </source>
</evidence>
<evidence type="ECO:0000313" key="8">
    <source>
        <dbReference type="Proteomes" id="UP000198977"/>
    </source>
</evidence>
<dbReference type="GO" id="GO:0003700">
    <property type="term" value="F:DNA-binding transcription factor activity"/>
    <property type="evidence" value="ECO:0007669"/>
    <property type="project" value="InterPro"/>
</dbReference>
<evidence type="ECO:0000256" key="2">
    <source>
        <dbReference type="ARBA" id="ARBA00022898"/>
    </source>
</evidence>
<dbReference type="InterPro" id="IPR036388">
    <property type="entry name" value="WH-like_DNA-bd_sf"/>
</dbReference>
<evidence type="ECO:0000256" key="5">
    <source>
        <dbReference type="ARBA" id="ARBA00023163"/>
    </source>
</evidence>
<proteinExistence type="inferred from homology"/>
<dbReference type="Gene3D" id="3.40.640.10">
    <property type="entry name" value="Type I PLP-dependent aspartate aminotransferase-like (Major domain)"/>
    <property type="match status" value="1"/>
</dbReference>
<evidence type="ECO:0000259" key="6">
    <source>
        <dbReference type="PROSITE" id="PS50949"/>
    </source>
</evidence>
<dbReference type="OrthoDB" id="9804020at2"/>
<keyword evidence="5" id="KW-0804">Transcription</keyword>
<name>A0A1I1UYH5_9RHOB</name>
<dbReference type="GO" id="GO:0030170">
    <property type="term" value="F:pyridoxal phosphate binding"/>
    <property type="evidence" value="ECO:0007669"/>
    <property type="project" value="InterPro"/>
</dbReference>
<dbReference type="SMART" id="SM00345">
    <property type="entry name" value="HTH_GNTR"/>
    <property type="match status" value="1"/>
</dbReference>
<dbReference type="AlphaFoldDB" id="A0A1I1UYH5"/>
<feature type="domain" description="HTH gntR-type" evidence="6">
    <location>
        <begin position="14"/>
        <end position="82"/>
    </location>
</feature>
<dbReference type="InterPro" id="IPR036390">
    <property type="entry name" value="WH_DNA-bd_sf"/>
</dbReference>
<dbReference type="PANTHER" id="PTHR46577:SF1">
    <property type="entry name" value="HTH-TYPE TRANSCRIPTIONAL REGULATORY PROTEIN GABR"/>
    <property type="match status" value="1"/>
</dbReference>
<dbReference type="STRING" id="74348.SAMN04488523_102299"/>
<dbReference type="EMBL" id="FOMW01000002">
    <property type="protein sequence ID" value="SFD75857.1"/>
    <property type="molecule type" value="Genomic_DNA"/>
</dbReference>
<dbReference type="Pfam" id="PF00155">
    <property type="entry name" value="Aminotran_1_2"/>
    <property type="match status" value="1"/>
</dbReference>
<dbReference type="PROSITE" id="PS50949">
    <property type="entry name" value="HTH_GNTR"/>
    <property type="match status" value="1"/>
</dbReference>
<keyword evidence="2" id="KW-0663">Pyridoxal phosphate</keyword>
<keyword evidence="3" id="KW-0805">Transcription regulation</keyword>